<proteinExistence type="predicted"/>
<dbReference type="AlphaFoldDB" id="A0A6N7VF03"/>
<keyword evidence="4" id="KW-1185">Reference proteome</keyword>
<evidence type="ECO:0000313" key="4">
    <source>
        <dbReference type="Proteomes" id="UP000441925"/>
    </source>
</evidence>
<name>A0A6N7VF03_9FIRM</name>
<dbReference type="RefSeq" id="WP_154540717.1">
    <property type="nucleotide sequence ID" value="NZ_VULQ01000006.1"/>
</dbReference>
<dbReference type="Pfam" id="PF13649">
    <property type="entry name" value="Methyltransf_25"/>
    <property type="match status" value="1"/>
</dbReference>
<dbReference type="EMBL" id="VULQ01000006">
    <property type="protein sequence ID" value="MSS78010.1"/>
    <property type="molecule type" value="Genomic_DNA"/>
</dbReference>
<dbReference type="InterPro" id="IPR029063">
    <property type="entry name" value="SAM-dependent_MTases_sf"/>
</dbReference>
<dbReference type="PANTHER" id="PTHR43861">
    <property type="entry name" value="TRANS-ACONITATE 2-METHYLTRANSFERASE-RELATED"/>
    <property type="match status" value="1"/>
</dbReference>
<dbReference type="Proteomes" id="UP000441925">
    <property type="component" value="Unassembled WGS sequence"/>
</dbReference>
<dbReference type="Gene3D" id="3.40.50.150">
    <property type="entry name" value="Vaccinia Virus protein VP39"/>
    <property type="match status" value="1"/>
</dbReference>
<evidence type="ECO:0000259" key="2">
    <source>
        <dbReference type="Pfam" id="PF13649"/>
    </source>
</evidence>
<protein>
    <submittedName>
        <fullName evidence="3">Class I SAM-dependent methyltransferase</fullName>
    </submittedName>
</protein>
<organism evidence="3 4">
    <name type="scientific">Anaerococcus porci</name>
    <dbReference type="NCBI Taxonomy" id="2652269"/>
    <lineage>
        <taxon>Bacteria</taxon>
        <taxon>Bacillati</taxon>
        <taxon>Bacillota</taxon>
        <taxon>Tissierellia</taxon>
        <taxon>Tissierellales</taxon>
        <taxon>Peptoniphilaceae</taxon>
        <taxon>Anaerococcus</taxon>
    </lineage>
</organism>
<dbReference type="GO" id="GO:0032259">
    <property type="term" value="P:methylation"/>
    <property type="evidence" value="ECO:0007669"/>
    <property type="project" value="UniProtKB-KW"/>
</dbReference>
<accession>A0A6N7VF03</accession>
<dbReference type="SUPFAM" id="SSF53335">
    <property type="entry name" value="S-adenosyl-L-methionine-dependent methyltransferases"/>
    <property type="match status" value="1"/>
</dbReference>
<comment type="caution">
    <text evidence="3">The sequence shown here is derived from an EMBL/GenBank/DDBJ whole genome shotgun (WGS) entry which is preliminary data.</text>
</comment>
<dbReference type="InterPro" id="IPR041698">
    <property type="entry name" value="Methyltransf_25"/>
</dbReference>
<keyword evidence="1 3" id="KW-0808">Transferase</keyword>
<reference evidence="3 4" key="1">
    <citation type="submission" date="2019-08" db="EMBL/GenBank/DDBJ databases">
        <title>In-depth cultivation of the pig gut microbiome towards novel bacterial diversity and tailored functional studies.</title>
        <authorList>
            <person name="Wylensek D."/>
            <person name="Hitch T.C.A."/>
            <person name="Clavel T."/>
        </authorList>
    </citation>
    <scope>NUCLEOTIDE SEQUENCE [LARGE SCALE GENOMIC DNA]</scope>
    <source>
        <strain evidence="3 4">WCA-380-WT-2B</strain>
    </source>
</reference>
<feature type="domain" description="Methyltransferase" evidence="2">
    <location>
        <begin position="51"/>
        <end position="144"/>
    </location>
</feature>
<dbReference type="GO" id="GO:0008168">
    <property type="term" value="F:methyltransferase activity"/>
    <property type="evidence" value="ECO:0007669"/>
    <property type="project" value="UniProtKB-KW"/>
</dbReference>
<evidence type="ECO:0000313" key="3">
    <source>
        <dbReference type="EMBL" id="MSS78010.1"/>
    </source>
</evidence>
<dbReference type="CDD" id="cd02440">
    <property type="entry name" value="AdoMet_MTases"/>
    <property type="match status" value="1"/>
</dbReference>
<evidence type="ECO:0000256" key="1">
    <source>
        <dbReference type="ARBA" id="ARBA00022679"/>
    </source>
</evidence>
<sequence>MLDNNGFNLWAENYNESVTLSDDNKEYPFAAYKKILNEIYNRVLKSNGKKVLDIGFGTGNLASHLYEKGYKIYGQDFSEKMIKTAQEKMPNARLYKGDFTKGLVEDLGKQRYDVIIATYSLHHLKDSQKISFIKSLLLLLNEGGKIFIGDVAFERRKDLESCKLKAGKYRDDEEIYFVYEEIKEYLPNLVFEKYSFCSALLSISNKR</sequence>
<gene>
    <name evidence="3" type="ORF">FYJ26_06195</name>
</gene>
<keyword evidence="3" id="KW-0489">Methyltransferase</keyword>